<dbReference type="EMBL" id="JAAVJS010000497">
    <property type="protein sequence ID" value="NJX17322.1"/>
    <property type="molecule type" value="Genomic_DNA"/>
</dbReference>
<dbReference type="Proteomes" id="UP000760545">
    <property type="component" value="Unassembled WGS sequence"/>
</dbReference>
<evidence type="ECO:0000256" key="4">
    <source>
        <dbReference type="ARBA" id="ARBA00022917"/>
    </source>
</evidence>
<name>A0ABX1DGZ0_9FLAO</name>
<dbReference type="Gene3D" id="1.10.10.350">
    <property type="match status" value="1"/>
</dbReference>
<sequence length="95" mass="10589">KYDEKAAKKVWKEDTSAVMDRVIEILEKENDFSAANLQEKVKGWLTSEGIGFGKVMQPFRLSLVGAMQGPDVFEIAATIGKEETLSRVKKAQQSL</sequence>
<dbReference type="InterPro" id="IPR020751">
    <property type="entry name" value="aa-tRNA-synth_I_codon-bd_sub2"/>
</dbReference>
<dbReference type="InterPro" id="IPR045462">
    <property type="entry name" value="aa-tRNA-synth_I_cd-bd"/>
</dbReference>
<gene>
    <name evidence="7" type="ORF">HC176_17770</name>
</gene>
<evidence type="ECO:0000256" key="5">
    <source>
        <dbReference type="ARBA" id="ARBA00023146"/>
    </source>
</evidence>
<accession>A0ABX1DGZ0</accession>
<proteinExistence type="predicted"/>
<evidence type="ECO:0000256" key="3">
    <source>
        <dbReference type="ARBA" id="ARBA00022840"/>
    </source>
</evidence>
<protein>
    <submittedName>
        <fullName evidence="7">Glutamate--tRNA ligase</fullName>
    </submittedName>
</protein>
<feature type="domain" description="Aminoacyl-tRNA synthetase class I anticodon-binding" evidence="6">
    <location>
        <begin position="2"/>
        <end position="91"/>
    </location>
</feature>
<dbReference type="Pfam" id="PF19269">
    <property type="entry name" value="Anticodon_2"/>
    <property type="match status" value="1"/>
</dbReference>
<keyword evidence="4" id="KW-0648">Protein biosynthesis</keyword>
<reference evidence="7 8" key="1">
    <citation type="submission" date="2020-03" db="EMBL/GenBank/DDBJ databases">
        <title>Tamlana sp. nov, isolated from XXX.</title>
        <authorList>
            <person name="Cao W.R."/>
        </authorList>
    </citation>
    <scope>NUCLEOTIDE SEQUENCE [LARGE SCALE GENOMIC DNA]</scope>
    <source>
        <strain evidence="7 8">HST1-43</strain>
    </source>
</reference>
<keyword evidence="2" id="KW-0547">Nucleotide-binding</keyword>
<keyword evidence="1 7" id="KW-0436">Ligase</keyword>
<comment type="caution">
    <text evidence="7">The sequence shown here is derived from an EMBL/GenBank/DDBJ whole genome shotgun (WGS) entry which is preliminary data.</text>
</comment>
<evidence type="ECO:0000259" key="6">
    <source>
        <dbReference type="Pfam" id="PF19269"/>
    </source>
</evidence>
<dbReference type="SUPFAM" id="SSF48163">
    <property type="entry name" value="An anticodon-binding domain of class I aminoacyl-tRNA synthetases"/>
    <property type="match status" value="1"/>
</dbReference>
<dbReference type="InterPro" id="IPR008925">
    <property type="entry name" value="aa_tRNA-synth_I_cd-bd_sf"/>
</dbReference>
<organism evidence="7 8">
    <name type="scientific">Tamlana crocina</name>
    <dbReference type="NCBI Taxonomy" id="393006"/>
    <lineage>
        <taxon>Bacteria</taxon>
        <taxon>Pseudomonadati</taxon>
        <taxon>Bacteroidota</taxon>
        <taxon>Flavobacteriia</taxon>
        <taxon>Flavobacteriales</taxon>
        <taxon>Flavobacteriaceae</taxon>
        <taxon>Tamlana</taxon>
    </lineage>
</organism>
<evidence type="ECO:0000313" key="7">
    <source>
        <dbReference type="EMBL" id="NJX17322.1"/>
    </source>
</evidence>
<evidence type="ECO:0000256" key="2">
    <source>
        <dbReference type="ARBA" id="ARBA00022741"/>
    </source>
</evidence>
<dbReference type="GO" id="GO:0016874">
    <property type="term" value="F:ligase activity"/>
    <property type="evidence" value="ECO:0007669"/>
    <property type="project" value="UniProtKB-KW"/>
</dbReference>
<keyword evidence="8" id="KW-1185">Reference proteome</keyword>
<evidence type="ECO:0000256" key="1">
    <source>
        <dbReference type="ARBA" id="ARBA00022598"/>
    </source>
</evidence>
<feature type="non-terminal residue" evidence="7">
    <location>
        <position position="1"/>
    </location>
</feature>
<keyword evidence="5" id="KW-0030">Aminoacyl-tRNA synthetase</keyword>
<evidence type="ECO:0000313" key="8">
    <source>
        <dbReference type="Proteomes" id="UP000760545"/>
    </source>
</evidence>
<keyword evidence="3" id="KW-0067">ATP-binding</keyword>